<dbReference type="EMBL" id="SJOL01004667">
    <property type="protein sequence ID" value="TGZ71374.1"/>
    <property type="molecule type" value="Genomic_DNA"/>
</dbReference>
<keyword evidence="10" id="KW-1185">Reference proteome</keyword>
<evidence type="ECO:0000256" key="4">
    <source>
        <dbReference type="ARBA" id="ARBA00022833"/>
    </source>
</evidence>
<dbReference type="InterPro" id="IPR001148">
    <property type="entry name" value="CA_dom"/>
</dbReference>
<dbReference type="EMBL" id="SJOL01004667">
    <property type="protein sequence ID" value="TGZ71378.1"/>
    <property type="molecule type" value="Genomic_DNA"/>
</dbReference>
<dbReference type="InterPro" id="IPR023561">
    <property type="entry name" value="Carbonic_anhydrase_a-class"/>
</dbReference>
<dbReference type="PANTHER" id="PTHR18952">
    <property type="entry name" value="CARBONIC ANHYDRASE"/>
    <property type="match status" value="1"/>
</dbReference>
<keyword evidence="4" id="KW-0862">Zinc</keyword>
<accession>A0A4V3SG85</accession>
<evidence type="ECO:0000256" key="1">
    <source>
        <dbReference type="ARBA" id="ARBA00010718"/>
    </source>
</evidence>
<dbReference type="EMBL" id="SJOL01004667">
    <property type="protein sequence ID" value="TGZ71379.1"/>
    <property type="molecule type" value="Genomic_DNA"/>
</dbReference>
<comment type="catalytic activity">
    <reaction evidence="6">
        <text>hydrogencarbonate + H(+) = CO2 + H2O</text>
        <dbReference type="Rhea" id="RHEA:10748"/>
        <dbReference type="ChEBI" id="CHEBI:15377"/>
        <dbReference type="ChEBI" id="CHEBI:15378"/>
        <dbReference type="ChEBI" id="CHEBI:16526"/>
        <dbReference type="ChEBI" id="CHEBI:17544"/>
        <dbReference type="EC" id="4.2.1.1"/>
    </reaction>
</comment>
<evidence type="ECO:0000313" key="9">
    <source>
        <dbReference type="EMBL" id="TGZ71374.1"/>
    </source>
</evidence>
<evidence type="ECO:0000259" key="8">
    <source>
        <dbReference type="PROSITE" id="PS51144"/>
    </source>
</evidence>
<sequence length="322" mass="36614">MELKMLSVNLISWILVGLFFVVQIKAAEWSYADPSKWYEKYPFCSGYYQSPVDIIFEDSVYAPQLGPITMTNLSKLEKTTYTVVNNGHTVEVSFEEKQWKIHIGSDGDPYYPIQMHFHWVGTTHRGSEHLIGGRSYAMETHIVAYNGRLYNSKDAALSGPNGLAVFGILHILEEFAQTNQTQFGKMGEFEDALASITTPKRQKSIPAFDLATLLSQVEPAHYYRYQGSLTTPPCTQNVMWTVFTKSVPVTPAQLELLRSLRTPASTPLQDNYRPVQPLNDPRSPLPRTVYRTMSAANRFTHSWWSFVLLSFLARCSHDILWG</sequence>
<keyword evidence="5" id="KW-0456">Lyase</keyword>
<feature type="chain" id="PRO_5033454253" description="carbonic anhydrase" evidence="7">
    <location>
        <begin position="27"/>
        <end position="322"/>
    </location>
</feature>
<evidence type="ECO:0000313" key="10">
    <source>
        <dbReference type="Proteomes" id="UP000308267"/>
    </source>
</evidence>
<dbReference type="Pfam" id="PF00194">
    <property type="entry name" value="Carb_anhydrase"/>
    <property type="match status" value="1"/>
</dbReference>
<dbReference type="GO" id="GO:0008270">
    <property type="term" value="F:zinc ion binding"/>
    <property type="evidence" value="ECO:0007669"/>
    <property type="project" value="InterPro"/>
</dbReference>
<evidence type="ECO:0000256" key="5">
    <source>
        <dbReference type="ARBA" id="ARBA00023239"/>
    </source>
</evidence>
<dbReference type="Proteomes" id="UP000308267">
    <property type="component" value="Unassembled WGS sequence"/>
</dbReference>
<dbReference type="OrthoDB" id="429145at2759"/>
<evidence type="ECO:0000256" key="3">
    <source>
        <dbReference type="ARBA" id="ARBA00022723"/>
    </source>
</evidence>
<dbReference type="GO" id="GO:0004089">
    <property type="term" value="F:carbonate dehydratase activity"/>
    <property type="evidence" value="ECO:0007669"/>
    <property type="project" value="UniProtKB-EC"/>
</dbReference>
<organism evidence="9 10">
    <name type="scientific">Opisthorchis felineus</name>
    <dbReference type="NCBI Taxonomy" id="147828"/>
    <lineage>
        <taxon>Eukaryota</taxon>
        <taxon>Metazoa</taxon>
        <taxon>Spiralia</taxon>
        <taxon>Lophotrochozoa</taxon>
        <taxon>Platyhelminthes</taxon>
        <taxon>Trematoda</taxon>
        <taxon>Digenea</taxon>
        <taxon>Opisthorchiida</taxon>
        <taxon>Opisthorchiata</taxon>
        <taxon>Opisthorchiidae</taxon>
        <taxon>Opisthorchis</taxon>
    </lineage>
</organism>
<dbReference type="SMART" id="SM01057">
    <property type="entry name" value="Carb_anhydrase"/>
    <property type="match status" value="1"/>
</dbReference>
<feature type="domain" description="Alpha-carbonic anhydrase" evidence="8">
    <location>
        <begin position="27"/>
        <end position="287"/>
    </location>
</feature>
<dbReference type="CDD" id="cd00326">
    <property type="entry name" value="alpha_CA"/>
    <property type="match status" value="1"/>
</dbReference>
<dbReference type="GO" id="GO:0005886">
    <property type="term" value="C:plasma membrane"/>
    <property type="evidence" value="ECO:0007669"/>
    <property type="project" value="TreeGrafter"/>
</dbReference>
<evidence type="ECO:0000256" key="6">
    <source>
        <dbReference type="ARBA" id="ARBA00048348"/>
    </source>
</evidence>
<evidence type="ECO:0000256" key="2">
    <source>
        <dbReference type="ARBA" id="ARBA00012925"/>
    </source>
</evidence>
<dbReference type="EMBL" id="SJOL01004667">
    <property type="protein sequence ID" value="TGZ71377.1"/>
    <property type="molecule type" value="Genomic_DNA"/>
</dbReference>
<dbReference type="PANTHER" id="PTHR18952:SF265">
    <property type="entry name" value="CARBONIC ANHYDRASE"/>
    <property type="match status" value="1"/>
</dbReference>
<keyword evidence="3" id="KW-0479">Metal-binding</keyword>
<dbReference type="AlphaFoldDB" id="A0A4V3SG85"/>
<comment type="similarity">
    <text evidence="1">Belongs to the alpha-carbonic anhydrase family.</text>
</comment>
<dbReference type="EC" id="4.2.1.1" evidence="2"/>
<comment type="caution">
    <text evidence="9">The sequence shown here is derived from an EMBL/GenBank/DDBJ whole genome shotgun (WGS) entry which is preliminary data.</text>
</comment>
<protein>
    <recommendedName>
        <fullName evidence="2">carbonic anhydrase</fullName>
        <ecNumber evidence="2">4.2.1.1</ecNumber>
    </recommendedName>
</protein>
<evidence type="ECO:0000256" key="7">
    <source>
        <dbReference type="SAM" id="SignalP"/>
    </source>
</evidence>
<keyword evidence="7" id="KW-0732">Signal</keyword>
<dbReference type="STRING" id="147828.A0A4V3SG85"/>
<dbReference type="PROSITE" id="PS51144">
    <property type="entry name" value="ALPHA_CA_2"/>
    <property type="match status" value="1"/>
</dbReference>
<proteinExistence type="inferred from homology"/>
<gene>
    <name evidence="9" type="ORF">CRM22_002688</name>
</gene>
<dbReference type="Gene3D" id="3.10.200.10">
    <property type="entry name" value="Alpha carbonic anhydrase"/>
    <property type="match status" value="1"/>
</dbReference>
<feature type="signal peptide" evidence="7">
    <location>
        <begin position="1"/>
        <end position="26"/>
    </location>
</feature>
<reference evidence="9 10" key="1">
    <citation type="journal article" date="2019" name="BMC Genomics">
        <title>New insights from Opisthorchis felineus genome: update on genomics of the epidemiologically important liver flukes.</title>
        <authorList>
            <person name="Ershov N.I."/>
            <person name="Mordvinov V.A."/>
            <person name="Prokhortchouk E.B."/>
            <person name="Pakharukova M.Y."/>
            <person name="Gunbin K.V."/>
            <person name="Ustyantsev K."/>
            <person name="Genaev M.A."/>
            <person name="Blinov A.G."/>
            <person name="Mazur A."/>
            <person name="Boulygina E."/>
            <person name="Tsygankova S."/>
            <person name="Khrameeva E."/>
            <person name="Chekanov N."/>
            <person name="Fan G."/>
            <person name="Xiao A."/>
            <person name="Zhang H."/>
            <person name="Xu X."/>
            <person name="Yang H."/>
            <person name="Solovyev V."/>
            <person name="Lee S.M."/>
            <person name="Liu X."/>
            <person name="Afonnikov D.A."/>
            <person name="Skryabin K.G."/>
        </authorList>
    </citation>
    <scope>NUCLEOTIDE SEQUENCE [LARGE SCALE GENOMIC DNA]</scope>
    <source>
        <strain evidence="9">AK-0245</strain>
        <tissue evidence="9">Whole organism</tissue>
    </source>
</reference>
<name>A0A4V3SG85_OPIFE</name>
<dbReference type="InterPro" id="IPR036398">
    <property type="entry name" value="CA_dom_sf"/>
</dbReference>
<dbReference type="SUPFAM" id="SSF51069">
    <property type="entry name" value="Carbonic anhydrase"/>
    <property type="match status" value="1"/>
</dbReference>